<keyword evidence="4 5" id="KW-0472">Membrane</keyword>
<feature type="transmembrane region" description="Helical" evidence="5">
    <location>
        <begin position="290"/>
        <end position="310"/>
    </location>
</feature>
<feature type="transmembrane region" description="Helical" evidence="5">
    <location>
        <begin position="227"/>
        <end position="252"/>
    </location>
</feature>
<keyword evidence="2 5" id="KW-0812">Transmembrane</keyword>
<dbReference type="KEGG" id="cber:B5D82_01330"/>
<dbReference type="GO" id="GO:0004252">
    <property type="term" value="F:serine-type endopeptidase activity"/>
    <property type="evidence" value="ECO:0007669"/>
    <property type="project" value="InterPro"/>
</dbReference>
<evidence type="ECO:0000256" key="3">
    <source>
        <dbReference type="ARBA" id="ARBA00022989"/>
    </source>
</evidence>
<evidence type="ECO:0000256" key="5">
    <source>
        <dbReference type="SAM" id="Phobius"/>
    </source>
</evidence>
<evidence type="ECO:0000256" key="2">
    <source>
        <dbReference type="ARBA" id="ARBA00022692"/>
    </source>
</evidence>
<evidence type="ECO:0000259" key="6">
    <source>
        <dbReference type="Pfam" id="PF01694"/>
    </source>
</evidence>
<dbReference type="AlphaFoldDB" id="A0A222G3N5"/>
<dbReference type="Proteomes" id="UP000202259">
    <property type="component" value="Chromosome"/>
</dbReference>
<name>A0A222G3N5_9GAMM</name>
<feature type="transmembrane region" description="Helical" evidence="5">
    <location>
        <begin position="107"/>
        <end position="129"/>
    </location>
</feature>
<proteinExistence type="predicted"/>
<feature type="domain" description="Peptidase S54 rhomboid" evidence="6">
    <location>
        <begin position="196"/>
        <end position="334"/>
    </location>
</feature>
<sequence length="337" mass="38805">MKVPKWLYCSALPLKDRTAIEITSEVKRHSDAFMHENGQLKAWQPQQNLLINIDGYSRKLPPIYCEKLQQSIMRNLKCKHQYMFVGYLVPTIIFLINFLFLGFKIDAIEWSFIFLLMSILYAVEYYCGLNTIRGIKERALFFNWFYNSSLVGKSLLICTLFGIAIGVTQLLLFQYLGNEDEVFKVFGVMYDDLRQHQYWRLITGPLLHYSILHYLNNFLMLSMIGTLCLSLIGYKSVLVFFSGNAIGAYFQFTLGLQHLNNCGGISFGVYSLFGFILGFNFFIRKILPKGFFLSLLVIVLIGFLFSELLIINSASVGHVVGFFFGVFSNLFLFRSAK</sequence>
<feature type="transmembrane region" description="Helical" evidence="5">
    <location>
        <begin position="264"/>
        <end position="283"/>
    </location>
</feature>
<dbReference type="EMBL" id="CP020465">
    <property type="protein sequence ID" value="ASP46535.1"/>
    <property type="molecule type" value="Genomic_DNA"/>
</dbReference>
<feature type="transmembrane region" description="Helical" evidence="5">
    <location>
        <begin position="316"/>
        <end position="333"/>
    </location>
</feature>
<dbReference type="RefSeq" id="WP_081148602.1">
    <property type="nucleotide sequence ID" value="NZ_CP020465.1"/>
</dbReference>
<feature type="transmembrane region" description="Helical" evidence="5">
    <location>
        <begin position="150"/>
        <end position="177"/>
    </location>
</feature>
<evidence type="ECO:0000256" key="1">
    <source>
        <dbReference type="ARBA" id="ARBA00004141"/>
    </source>
</evidence>
<comment type="subcellular location">
    <subcellularLocation>
        <location evidence="1">Membrane</location>
        <topology evidence="1">Multi-pass membrane protein</topology>
    </subcellularLocation>
</comment>
<reference evidence="7 8" key="1">
    <citation type="submission" date="2017-08" db="EMBL/GenBank/DDBJ databases">
        <title>Complete genome of Colwellia sp. NB097-1, a psychrophile bacterium ioslated from Bering Sea.</title>
        <authorList>
            <person name="Chen X."/>
        </authorList>
    </citation>
    <scope>NUCLEOTIDE SEQUENCE [LARGE SCALE GENOMIC DNA]</scope>
    <source>
        <strain evidence="7 8">NB097-1</strain>
    </source>
</reference>
<keyword evidence="3 5" id="KW-1133">Transmembrane helix</keyword>
<gene>
    <name evidence="7" type="ORF">B5D82_01330</name>
</gene>
<keyword evidence="7" id="KW-0645">Protease</keyword>
<evidence type="ECO:0000256" key="4">
    <source>
        <dbReference type="ARBA" id="ARBA00023136"/>
    </source>
</evidence>
<dbReference type="Pfam" id="PF01694">
    <property type="entry name" value="Rhomboid"/>
    <property type="match status" value="1"/>
</dbReference>
<dbReference type="GO" id="GO:0006508">
    <property type="term" value="P:proteolysis"/>
    <property type="evidence" value="ECO:0007669"/>
    <property type="project" value="UniProtKB-KW"/>
</dbReference>
<dbReference type="Gene3D" id="1.20.1540.10">
    <property type="entry name" value="Rhomboid-like"/>
    <property type="match status" value="1"/>
</dbReference>
<protein>
    <submittedName>
        <fullName evidence="7">Rhomboid family intramembrane serine protease</fullName>
    </submittedName>
</protein>
<dbReference type="InterPro" id="IPR035952">
    <property type="entry name" value="Rhomboid-like_sf"/>
</dbReference>
<keyword evidence="8" id="KW-1185">Reference proteome</keyword>
<dbReference type="InterPro" id="IPR022764">
    <property type="entry name" value="Peptidase_S54_rhomboid_dom"/>
</dbReference>
<dbReference type="OrthoDB" id="6400402at2"/>
<dbReference type="GO" id="GO:0016020">
    <property type="term" value="C:membrane"/>
    <property type="evidence" value="ECO:0007669"/>
    <property type="project" value="UniProtKB-SubCell"/>
</dbReference>
<organism evidence="7 8">
    <name type="scientific">Cognaticolwellia beringensis</name>
    <dbReference type="NCBI Taxonomy" id="1967665"/>
    <lineage>
        <taxon>Bacteria</taxon>
        <taxon>Pseudomonadati</taxon>
        <taxon>Pseudomonadota</taxon>
        <taxon>Gammaproteobacteria</taxon>
        <taxon>Alteromonadales</taxon>
        <taxon>Colwelliaceae</taxon>
        <taxon>Cognaticolwellia</taxon>
    </lineage>
</organism>
<dbReference type="SUPFAM" id="SSF144091">
    <property type="entry name" value="Rhomboid-like"/>
    <property type="match status" value="1"/>
</dbReference>
<keyword evidence="7" id="KW-0378">Hydrolase</keyword>
<accession>A0A222G3N5</accession>
<evidence type="ECO:0000313" key="7">
    <source>
        <dbReference type="EMBL" id="ASP46535.1"/>
    </source>
</evidence>
<feature type="transmembrane region" description="Helical" evidence="5">
    <location>
        <begin position="82"/>
        <end position="101"/>
    </location>
</feature>
<evidence type="ECO:0000313" key="8">
    <source>
        <dbReference type="Proteomes" id="UP000202259"/>
    </source>
</evidence>